<dbReference type="PANTHER" id="PTHR15217:SF0">
    <property type="entry name" value="PRE-MRNA-SPLICING REGULATOR WTAP"/>
    <property type="match status" value="1"/>
</dbReference>
<dbReference type="GO" id="GO:0000381">
    <property type="term" value="P:regulation of alternative mRNA splicing, via spliceosome"/>
    <property type="evidence" value="ECO:0007669"/>
    <property type="project" value="InterPro"/>
</dbReference>
<evidence type="ECO:0000256" key="2">
    <source>
        <dbReference type="ARBA" id="ARBA00010313"/>
    </source>
</evidence>
<dbReference type="PANTHER" id="PTHR15217">
    <property type="entry name" value="WILMS' TUMOR 1-ASSOCIATING PROTEIN"/>
    <property type="match status" value="1"/>
</dbReference>
<dbReference type="Pfam" id="PF17098">
    <property type="entry name" value="Wtap"/>
    <property type="match status" value="1"/>
</dbReference>
<evidence type="ECO:0000256" key="1">
    <source>
        <dbReference type="ARBA" id="ARBA00004123"/>
    </source>
</evidence>
<dbReference type="GO" id="GO:0006397">
    <property type="term" value="P:mRNA processing"/>
    <property type="evidence" value="ECO:0007669"/>
    <property type="project" value="UniProtKB-KW"/>
</dbReference>
<keyword evidence="5" id="KW-0539">Nucleus</keyword>
<evidence type="ECO:0000256" key="3">
    <source>
        <dbReference type="ARBA" id="ARBA00022664"/>
    </source>
</evidence>
<keyword evidence="4" id="KW-0508">mRNA splicing</keyword>
<name>A0AA39SPL0_ACESA</name>
<dbReference type="GO" id="GO:0008380">
    <property type="term" value="P:RNA splicing"/>
    <property type="evidence" value="ECO:0007669"/>
    <property type="project" value="UniProtKB-KW"/>
</dbReference>
<comment type="similarity">
    <text evidence="2">Belongs to the fl(2)d family.</text>
</comment>
<comment type="subcellular location">
    <subcellularLocation>
        <location evidence="1">Nucleus</location>
    </subcellularLocation>
</comment>
<evidence type="ECO:0000313" key="6">
    <source>
        <dbReference type="EMBL" id="KAK0602551.1"/>
    </source>
</evidence>
<sequence>MMFMFGGADEFKRTQMRTNVPGWNCANLVEEKDKKVKELEENIAAVAFTANSKMGKALMAQCKTLQEENDEIGRQNEEGEVSKRVIRTLYRVLH</sequence>
<accession>A0AA39SPL0</accession>
<evidence type="ECO:0000256" key="4">
    <source>
        <dbReference type="ARBA" id="ARBA00023187"/>
    </source>
</evidence>
<protein>
    <submittedName>
        <fullName evidence="6">Uncharacterized protein</fullName>
    </submittedName>
</protein>
<evidence type="ECO:0000313" key="7">
    <source>
        <dbReference type="Proteomes" id="UP001168877"/>
    </source>
</evidence>
<comment type="caution">
    <text evidence="6">The sequence shown here is derived from an EMBL/GenBank/DDBJ whole genome shotgun (WGS) entry which is preliminary data.</text>
</comment>
<dbReference type="Proteomes" id="UP001168877">
    <property type="component" value="Unassembled WGS sequence"/>
</dbReference>
<keyword evidence="3" id="KW-0507">mRNA processing</keyword>
<dbReference type="GO" id="GO:0016556">
    <property type="term" value="P:mRNA modification"/>
    <property type="evidence" value="ECO:0007669"/>
    <property type="project" value="InterPro"/>
</dbReference>
<dbReference type="InterPro" id="IPR033757">
    <property type="entry name" value="WTAP"/>
</dbReference>
<reference evidence="6" key="2">
    <citation type="submission" date="2023-06" db="EMBL/GenBank/DDBJ databases">
        <authorList>
            <person name="Swenson N.G."/>
            <person name="Wegrzyn J.L."/>
            <person name="Mcevoy S.L."/>
        </authorList>
    </citation>
    <scope>NUCLEOTIDE SEQUENCE</scope>
    <source>
        <strain evidence="6">NS2018</strain>
        <tissue evidence="6">Leaf</tissue>
    </source>
</reference>
<dbReference type="AlphaFoldDB" id="A0AA39SPL0"/>
<dbReference type="EMBL" id="JAUESC010000003">
    <property type="protein sequence ID" value="KAK0602551.1"/>
    <property type="molecule type" value="Genomic_DNA"/>
</dbReference>
<organism evidence="6 7">
    <name type="scientific">Acer saccharum</name>
    <name type="common">Sugar maple</name>
    <dbReference type="NCBI Taxonomy" id="4024"/>
    <lineage>
        <taxon>Eukaryota</taxon>
        <taxon>Viridiplantae</taxon>
        <taxon>Streptophyta</taxon>
        <taxon>Embryophyta</taxon>
        <taxon>Tracheophyta</taxon>
        <taxon>Spermatophyta</taxon>
        <taxon>Magnoliopsida</taxon>
        <taxon>eudicotyledons</taxon>
        <taxon>Gunneridae</taxon>
        <taxon>Pentapetalae</taxon>
        <taxon>rosids</taxon>
        <taxon>malvids</taxon>
        <taxon>Sapindales</taxon>
        <taxon>Sapindaceae</taxon>
        <taxon>Hippocastanoideae</taxon>
        <taxon>Acereae</taxon>
        <taxon>Acer</taxon>
    </lineage>
</organism>
<gene>
    <name evidence="6" type="ORF">LWI29_034651</name>
</gene>
<evidence type="ECO:0000256" key="5">
    <source>
        <dbReference type="ARBA" id="ARBA00023242"/>
    </source>
</evidence>
<dbReference type="GO" id="GO:0005634">
    <property type="term" value="C:nucleus"/>
    <property type="evidence" value="ECO:0007669"/>
    <property type="project" value="UniProtKB-SubCell"/>
</dbReference>
<proteinExistence type="inferred from homology"/>
<keyword evidence="7" id="KW-1185">Reference proteome</keyword>
<reference evidence="6" key="1">
    <citation type="journal article" date="2022" name="Plant J.">
        <title>Strategies of tolerance reflected in two North American maple genomes.</title>
        <authorList>
            <person name="McEvoy S.L."/>
            <person name="Sezen U.U."/>
            <person name="Trouern-Trend A."/>
            <person name="McMahon S.M."/>
            <person name="Schaberg P.G."/>
            <person name="Yang J."/>
            <person name="Wegrzyn J.L."/>
            <person name="Swenson N.G."/>
        </authorList>
    </citation>
    <scope>NUCLEOTIDE SEQUENCE</scope>
    <source>
        <strain evidence="6">NS2018</strain>
    </source>
</reference>